<evidence type="ECO:0000259" key="1">
    <source>
        <dbReference type="SMART" id="SM00198"/>
    </source>
</evidence>
<protein>
    <recommendedName>
        <fullName evidence="1">SCP domain-containing protein</fullName>
    </recommendedName>
</protein>
<dbReference type="AlphaFoldDB" id="A0A368EX97"/>
<dbReference type="SMART" id="SM00198">
    <property type="entry name" value="SCP"/>
    <property type="match status" value="1"/>
</dbReference>
<dbReference type="Gene3D" id="3.40.33.10">
    <property type="entry name" value="CAP"/>
    <property type="match status" value="1"/>
</dbReference>
<evidence type="ECO:0000313" key="3">
    <source>
        <dbReference type="Proteomes" id="UP000252519"/>
    </source>
</evidence>
<dbReference type="SUPFAM" id="SSF55797">
    <property type="entry name" value="PR-1-like"/>
    <property type="match status" value="1"/>
</dbReference>
<gene>
    <name evidence="2" type="ORF">ANCCAN_29919</name>
</gene>
<dbReference type="STRING" id="29170.A0A368EX97"/>
<feature type="domain" description="SCP" evidence="1">
    <location>
        <begin position="2"/>
        <end position="102"/>
    </location>
</feature>
<comment type="caution">
    <text evidence="2">The sequence shown here is derived from an EMBL/GenBank/DDBJ whole genome shotgun (WGS) entry which is preliminary data.</text>
</comment>
<keyword evidence="3" id="KW-1185">Reference proteome</keyword>
<feature type="non-terminal residue" evidence="2">
    <location>
        <position position="107"/>
    </location>
</feature>
<dbReference type="Proteomes" id="UP000252519">
    <property type="component" value="Unassembled WGS sequence"/>
</dbReference>
<dbReference type="EMBL" id="JOJR01020416">
    <property type="protein sequence ID" value="RCN24384.1"/>
    <property type="molecule type" value="Genomic_DNA"/>
</dbReference>
<name>A0A368EX97_ANCCA</name>
<dbReference type="CDD" id="cd05380">
    <property type="entry name" value="CAP_euk"/>
    <property type="match status" value="1"/>
</dbReference>
<evidence type="ECO:0000313" key="2">
    <source>
        <dbReference type="EMBL" id="RCN24384.1"/>
    </source>
</evidence>
<sequence length="107" mass="12169">MEKNGDWGIAPPAASMYKMKYDCEAEAYAMSHAMSCDKELWTPEERPGYKENIHVLNTVQTTPEGAAQHAMAMWWSQLANYGVRTDMMYTPEIHASMTNKVSKFTKV</sequence>
<reference evidence="2 3" key="1">
    <citation type="submission" date="2014-10" db="EMBL/GenBank/DDBJ databases">
        <title>Draft genome of the hookworm Ancylostoma caninum.</title>
        <authorList>
            <person name="Mitreva M."/>
        </authorList>
    </citation>
    <scope>NUCLEOTIDE SEQUENCE [LARGE SCALE GENOMIC DNA]</scope>
    <source>
        <strain evidence="2 3">Baltimore</strain>
    </source>
</reference>
<dbReference type="OrthoDB" id="5816351at2759"/>
<dbReference type="InterPro" id="IPR035940">
    <property type="entry name" value="CAP_sf"/>
</dbReference>
<accession>A0A368EX97</accession>
<dbReference type="InterPro" id="IPR014044">
    <property type="entry name" value="CAP_dom"/>
</dbReference>
<proteinExistence type="predicted"/>
<organism evidence="2 3">
    <name type="scientific">Ancylostoma caninum</name>
    <name type="common">Dog hookworm</name>
    <dbReference type="NCBI Taxonomy" id="29170"/>
    <lineage>
        <taxon>Eukaryota</taxon>
        <taxon>Metazoa</taxon>
        <taxon>Ecdysozoa</taxon>
        <taxon>Nematoda</taxon>
        <taxon>Chromadorea</taxon>
        <taxon>Rhabditida</taxon>
        <taxon>Rhabditina</taxon>
        <taxon>Rhabditomorpha</taxon>
        <taxon>Strongyloidea</taxon>
        <taxon>Ancylostomatidae</taxon>
        <taxon>Ancylostomatinae</taxon>
        <taxon>Ancylostoma</taxon>
    </lineage>
</organism>
<dbReference type="Pfam" id="PF00188">
    <property type="entry name" value="CAP"/>
    <property type="match status" value="1"/>
</dbReference>